<dbReference type="Proteomes" id="UP000023152">
    <property type="component" value="Unassembled WGS sequence"/>
</dbReference>
<feature type="region of interest" description="Disordered" evidence="1">
    <location>
        <begin position="223"/>
        <end position="242"/>
    </location>
</feature>
<evidence type="ECO:0000256" key="1">
    <source>
        <dbReference type="SAM" id="MobiDB-lite"/>
    </source>
</evidence>
<evidence type="ECO:0000313" key="4">
    <source>
        <dbReference type="Proteomes" id="UP000023152"/>
    </source>
</evidence>
<evidence type="ECO:0000313" key="3">
    <source>
        <dbReference type="EMBL" id="ETO35717.1"/>
    </source>
</evidence>
<keyword evidence="4" id="KW-1185">Reference proteome</keyword>
<feature type="compositionally biased region" description="Basic and acidic residues" evidence="1">
    <location>
        <begin position="7"/>
        <end position="31"/>
    </location>
</feature>
<evidence type="ECO:0000256" key="2">
    <source>
        <dbReference type="SAM" id="Phobius"/>
    </source>
</evidence>
<sequence length="311" mass="36685">MHSSTCSEEKKFETEEISKKQTTETGNDKDAPTQPREYLFDESCIYSLLEVFLIQFGSKEEKRLFYKWFWLFERDAGLFVICFFFFFLKKKKGVQAFCTFQKKKKCTKKKGAHYRIILIPMPDFHMFEVRIDSLHGIPSNLEQQLYGVFNFEYYYAYCYGHHWGGWKLYEKTGRCVANQQYNWTSKKPPQMWKNVMWIRQIEMELRHEQNKYMGIHACYTQTSSSSSSTTFDESDKNGTNTNININTNANAKTKTKTNASINTKVNANSQKANKRPNSTLWGGNNAFLNSNEKNPFDTYWYSKHQYNATSF</sequence>
<keyword evidence="2" id="KW-0472">Membrane</keyword>
<keyword evidence="2" id="KW-0812">Transmembrane</keyword>
<organism evidence="3 4">
    <name type="scientific">Reticulomyxa filosa</name>
    <dbReference type="NCBI Taxonomy" id="46433"/>
    <lineage>
        <taxon>Eukaryota</taxon>
        <taxon>Sar</taxon>
        <taxon>Rhizaria</taxon>
        <taxon>Retaria</taxon>
        <taxon>Foraminifera</taxon>
        <taxon>Monothalamids</taxon>
        <taxon>Reticulomyxidae</taxon>
        <taxon>Reticulomyxa</taxon>
    </lineage>
</organism>
<accession>X6PDH0</accession>
<name>X6PDH0_RETFI</name>
<reference evidence="3 4" key="1">
    <citation type="journal article" date="2013" name="Curr. Biol.">
        <title>The Genome of the Foraminiferan Reticulomyxa filosa.</title>
        <authorList>
            <person name="Glockner G."/>
            <person name="Hulsmann N."/>
            <person name="Schleicher M."/>
            <person name="Noegel A.A."/>
            <person name="Eichinger L."/>
            <person name="Gallinger C."/>
            <person name="Pawlowski J."/>
            <person name="Sierra R."/>
            <person name="Euteneuer U."/>
            <person name="Pillet L."/>
            <person name="Moustafa A."/>
            <person name="Platzer M."/>
            <person name="Groth M."/>
            <person name="Szafranski K."/>
            <person name="Schliwa M."/>
        </authorList>
    </citation>
    <scope>NUCLEOTIDE SEQUENCE [LARGE SCALE GENOMIC DNA]</scope>
</reference>
<dbReference type="EMBL" id="ASPP01001377">
    <property type="protein sequence ID" value="ETO35717.1"/>
    <property type="molecule type" value="Genomic_DNA"/>
</dbReference>
<proteinExistence type="predicted"/>
<feature type="transmembrane region" description="Helical" evidence="2">
    <location>
        <begin position="68"/>
        <end position="88"/>
    </location>
</feature>
<keyword evidence="2" id="KW-1133">Transmembrane helix</keyword>
<gene>
    <name evidence="3" type="ORF">RFI_01345</name>
</gene>
<comment type="caution">
    <text evidence="3">The sequence shown here is derived from an EMBL/GenBank/DDBJ whole genome shotgun (WGS) entry which is preliminary data.</text>
</comment>
<protein>
    <submittedName>
        <fullName evidence="3">Uncharacterized protein</fullName>
    </submittedName>
</protein>
<dbReference type="AlphaFoldDB" id="X6PDH0"/>
<feature type="region of interest" description="Disordered" evidence="1">
    <location>
        <begin position="1"/>
        <end position="34"/>
    </location>
</feature>